<evidence type="ECO:0000313" key="2">
    <source>
        <dbReference type="EMBL" id="PSB03110.1"/>
    </source>
</evidence>
<dbReference type="PANTHER" id="PTHR35586">
    <property type="entry name" value="SLL1691 PROTEIN"/>
    <property type="match status" value="1"/>
</dbReference>
<dbReference type="AlphaFoldDB" id="A0A2T1C4A2"/>
<reference evidence="2 3" key="1">
    <citation type="submission" date="2018-02" db="EMBL/GenBank/DDBJ databases">
        <authorList>
            <person name="Cohen D.B."/>
            <person name="Kent A.D."/>
        </authorList>
    </citation>
    <scope>NUCLEOTIDE SEQUENCE [LARGE SCALE GENOMIC DNA]</scope>
    <source>
        <strain evidence="2 3">CCAP 1448/3</strain>
    </source>
</reference>
<gene>
    <name evidence="2" type="ORF">C7B64_09860</name>
</gene>
<feature type="domain" description="DUF4351" evidence="1">
    <location>
        <begin position="154"/>
        <end position="212"/>
    </location>
</feature>
<proteinExistence type="predicted"/>
<reference evidence="2 3" key="2">
    <citation type="submission" date="2018-03" db="EMBL/GenBank/DDBJ databases">
        <title>The ancient ancestry and fast evolution of plastids.</title>
        <authorList>
            <person name="Moore K.R."/>
            <person name="Magnabosco C."/>
            <person name="Momper L."/>
            <person name="Gold D.A."/>
            <person name="Bosak T."/>
            <person name="Fournier G.P."/>
        </authorList>
    </citation>
    <scope>NUCLEOTIDE SEQUENCE [LARGE SCALE GENOMIC DNA]</scope>
    <source>
        <strain evidence="2 3">CCAP 1448/3</strain>
    </source>
</reference>
<sequence length="216" mass="24115">MSKVYDLHNELIRQAKREPQKLTDSDLPNLWILTPTLAAQTLTGFGAITEIEVWGSGVYLLPALQKTAIIVIHQLPVTPATLWLRLLGKGNVQARAIEEVAALPTDSPYRGNALDLFSDLRAILSSKPDIETEERELIMQLSPLYLEQIRSAEQRGMEQGERELIIRLLTKRMGNLSSSVLDQIQLLPVAKLEELGSALLDFQGMEDLTMWLASNS</sequence>
<dbReference type="OrthoDB" id="528329at2"/>
<comment type="caution">
    <text evidence="2">The sequence shown here is derived from an EMBL/GenBank/DDBJ whole genome shotgun (WGS) entry which is preliminary data.</text>
</comment>
<dbReference type="PANTHER" id="PTHR35586:SF2">
    <property type="entry name" value="SLL1542 PROTEIN"/>
    <property type="match status" value="1"/>
</dbReference>
<dbReference type="EMBL" id="PVWJ01000040">
    <property type="protein sequence ID" value="PSB03110.1"/>
    <property type="molecule type" value="Genomic_DNA"/>
</dbReference>
<dbReference type="RefSeq" id="WP_106288479.1">
    <property type="nucleotide sequence ID" value="NZ_CAWNTC010000016.1"/>
</dbReference>
<dbReference type="Proteomes" id="UP000238762">
    <property type="component" value="Unassembled WGS sequence"/>
</dbReference>
<keyword evidence="3" id="KW-1185">Reference proteome</keyword>
<accession>A0A2T1C4A2</accession>
<dbReference type="Pfam" id="PF14261">
    <property type="entry name" value="DUF4351"/>
    <property type="match status" value="1"/>
</dbReference>
<evidence type="ECO:0000259" key="1">
    <source>
        <dbReference type="Pfam" id="PF14261"/>
    </source>
</evidence>
<protein>
    <recommendedName>
        <fullName evidence="1">DUF4351 domain-containing protein</fullName>
    </recommendedName>
</protein>
<name>A0A2T1C4A2_9CYAN</name>
<dbReference type="InterPro" id="IPR025587">
    <property type="entry name" value="DUF4351"/>
</dbReference>
<organism evidence="2 3">
    <name type="scientific">Merismopedia glauca CCAP 1448/3</name>
    <dbReference type="NCBI Taxonomy" id="1296344"/>
    <lineage>
        <taxon>Bacteria</taxon>
        <taxon>Bacillati</taxon>
        <taxon>Cyanobacteriota</taxon>
        <taxon>Cyanophyceae</taxon>
        <taxon>Synechococcales</taxon>
        <taxon>Merismopediaceae</taxon>
        <taxon>Merismopedia</taxon>
    </lineage>
</organism>
<evidence type="ECO:0000313" key="3">
    <source>
        <dbReference type="Proteomes" id="UP000238762"/>
    </source>
</evidence>